<feature type="transmembrane region" description="Helical" evidence="1">
    <location>
        <begin position="201"/>
        <end position="221"/>
    </location>
</feature>
<dbReference type="Pfam" id="PF02405">
    <property type="entry name" value="MlaE"/>
    <property type="match status" value="1"/>
</dbReference>
<protein>
    <submittedName>
        <fullName evidence="2">ABC transporter permease</fullName>
    </submittedName>
</protein>
<reference evidence="2" key="2">
    <citation type="submission" date="2020-09" db="EMBL/GenBank/DDBJ databases">
        <authorList>
            <person name="Sun Q."/>
            <person name="Zhou Y."/>
        </authorList>
    </citation>
    <scope>NUCLEOTIDE SEQUENCE</scope>
    <source>
        <strain evidence="2">CGMCC 1.12827</strain>
    </source>
</reference>
<reference evidence="2" key="1">
    <citation type="journal article" date="2014" name="Int. J. Syst. Evol. Microbiol.">
        <title>Complete genome sequence of Corynebacterium casei LMG S-19264T (=DSM 44701T), isolated from a smear-ripened cheese.</title>
        <authorList>
            <consortium name="US DOE Joint Genome Institute (JGI-PGF)"/>
            <person name="Walter F."/>
            <person name="Albersmeier A."/>
            <person name="Kalinowski J."/>
            <person name="Ruckert C."/>
        </authorList>
    </citation>
    <scope>NUCLEOTIDE SEQUENCE</scope>
    <source>
        <strain evidence="2">CGMCC 1.12827</strain>
    </source>
</reference>
<organism evidence="2 3">
    <name type="scientific">Gordonia jinhuaensis</name>
    <dbReference type="NCBI Taxonomy" id="1517702"/>
    <lineage>
        <taxon>Bacteria</taxon>
        <taxon>Bacillati</taxon>
        <taxon>Actinomycetota</taxon>
        <taxon>Actinomycetes</taxon>
        <taxon>Mycobacteriales</taxon>
        <taxon>Gordoniaceae</taxon>
        <taxon>Gordonia</taxon>
    </lineage>
</organism>
<dbReference type="EMBL" id="BMGC01000014">
    <property type="protein sequence ID" value="GGB33817.1"/>
    <property type="molecule type" value="Genomic_DNA"/>
</dbReference>
<dbReference type="GO" id="GO:0005548">
    <property type="term" value="F:phospholipid transporter activity"/>
    <property type="evidence" value="ECO:0007669"/>
    <property type="project" value="TreeGrafter"/>
</dbReference>
<keyword evidence="1" id="KW-0812">Transmembrane</keyword>
<proteinExistence type="predicted"/>
<keyword evidence="1" id="KW-0472">Membrane</keyword>
<feature type="transmembrane region" description="Helical" evidence="1">
    <location>
        <begin position="146"/>
        <end position="176"/>
    </location>
</feature>
<comment type="caution">
    <text evidence="2">The sequence shown here is derived from an EMBL/GenBank/DDBJ whole genome shotgun (WGS) entry which is preliminary data.</text>
</comment>
<dbReference type="InterPro" id="IPR030802">
    <property type="entry name" value="Permease_MalE"/>
</dbReference>
<dbReference type="AlphaFoldDB" id="A0A916T8E8"/>
<accession>A0A916T8E8</accession>
<dbReference type="RefSeq" id="WP_188586676.1">
    <property type="nucleotide sequence ID" value="NZ_BMGC01000014.1"/>
</dbReference>
<dbReference type="PANTHER" id="PTHR30188">
    <property type="entry name" value="ABC TRANSPORTER PERMEASE PROTEIN-RELATED"/>
    <property type="match status" value="1"/>
</dbReference>
<feature type="transmembrane region" description="Helical" evidence="1">
    <location>
        <begin position="51"/>
        <end position="73"/>
    </location>
</feature>
<keyword evidence="3" id="KW-1185">Reference proteome</keyword>
<dbReference type="GO" id="GO:0043190">
    <property type="term" value="C:ATP-binding cassette (ABC) transporter complex"/>
    <property type="evidence" value="ECO:0007669"/>
    <property type="project" value="InterPro"/>
</dbReference>
<evidence type="ECO:0000313" key="3">
    <source>
        <dbReference type="Proteomes" id="UP000621454"/>
    </source>
</evidence>
<feature type="transmembrane region" description="Helical" evidence="1">
    <location>
        <begin position="241"/>
        <end position="262"/>
    </location>
</feature>
<evidence type="ECO:0000256" key="1">
    <source>
        <dbReference type="SAM" id="Phobius"/>
    </source>
</evidence>
<name>A0A916T8E8_9ACTN</name>
<gene>
    <name evidence="2" type="ORF">GCM10011489_22400</name>
</gene>
<dbReference type="PANTHER" id="PTHR30188:SF4">
    <property type="entry name" value="PROTEIN TRIGALACTOSYLDIACYLGLYCEROL 1, CHLOROPLASTIC"/>
    <property type="match status" value="1"/>
</dbReference>
<dbReference type="Proteomes" id="UP000621454">
    <property type="component" value="Unassembled WGS sequence"/>
</dbReference>
<evidence type="ECO:0000313" key="2">
    <source>
        <dbReference type="EMBL" id="GGB33817.1"/>
    </source>
</evidence>
<keyword evidence="1" id="KW-1133">Transmembrane helix</keyword>
<sequence length="268" mass="27817">MSTATTRGIDKIAHAGSSAFAETGNMVQLAVDVARQTFVRPFQWREFIQQAWFIASVTILPTALVAIPFGAIVSMQTGSLIKQLGAEAFTGAASVLVVIQQGAPLVTSLLIAGAAGSAVAADLGARTIREEIDAMRVLGINPVQRLVVPRVLAMVLIAVLLNGLVSVIGIGGGYFFNVVVQQGTPGAYLASFSALAQLPDLWIAEIKAVIFGVLAGVVACYKGLNPGSGPKGVGDAVNQSVVITFLLLFFANLILTAVYLQIVPPKGS</sequence>
<feature type="transmembrane region" description="Helical" evidence="1">
    <location>
        <begin position="105"/>
        <end position="125"/>
    </location>
</feature>